<dbReference type="AlphaFoldDB" id="A0AAV1SIR8"/>
<evidence type="ECO:0000259" key="2">
    <source>
        <dbReference type="PROSITE" id="PS50011"/>
    </source>
</evidence>
<dbReference type="InterPro" id="IPR001245">
    <property type="entry name" value="Ser-Thr/Tyr_kinase_cat_dom"/>
</dbReference>
<accession>A0AAV1SIR8</accession>
<sequence>MTNRIASSLKSNSSASDYSEFEEISTEFQNPGQRATQLNPLACLNLESRETRVEVCGSVFTLKQLIDATRKFSPQMELCRGTSGVLYKAELPNLNVAVEKMHQYSKDIHEIRRNILVRKQLEHDNIVKLLDSCSIKNLDLLIYEYMENGSLKQVLFESSPVVLSWDLRFKICLGVARGLRHLDDEISCSRLVNGSIQPSNIMLDANLNAKLMDFDPKWFTSDDDPFMMLKSSSVMYMAPEYCVRRAKTEKAAVYSYGIVLFEIISGRRFAEIRENEILNERLVSYDRRPLELVDTRLVSYDYNQVLLVMNLAMMCIDSAPSRRPTMFEVVKVLEGERTIYEVSDVEVLEGGRTIYEVSYEE</sequence>
<dbReference type="PROSITE" id="PS50011">
    <property type="entry name" value="PROTEIN_KINASE_DOM"/>
    <property type="match status" value="1"/>
</dbReference>
<dbReference type="GO" id="GO:0005524">
    <property type="term" value="F:ATP binding"/>
    <property type="evidence" value="ECO:0007669"/>
    <property type="project" value="InterPro"/>
</dbReference>
<keyword evidence="4" id="KW-1185">Reference proteome</keyword>
<comment type="subcellular location">
    <subcellularLocation>
        <location evidence="1">Membrane</location>
        <topology evidence="1">Single-pass type I membrane protein</topology>
    </subcellularLocation>
</comment>
<dbReference type="EMBL" id="CAWUPB010001184">
    <property type="protein sequence ID" value="CAK7351007.1"/>
    <property type="molecule type" value="Genomic_DNA"/>
</dbReference>
<dbReference type="SUPFAM" id="SSF56112">
    <property type="entry name" value="Protein kinase-like (PK-like)"/>
    <property type="match status" value="1"/>
</dbReference>
<evidence type="ECO:0000256" key="1">
    <source>
        <dbReference type="ARBA" id="ARBA00004479"/>
    </source>
</evidence>
<dbReference type="Pfam" id="PF07714">
    <property type="entry name" value="PK_Tyr_Ser-Thr"/>
    <property type="match status" value="1"/>
</dbReference>
<organism evidence="3 4">
    <name type="scientific">Dovyalis caffra</name>
    <dbReference type="NCBI Taxonomy" id="77055"/>
    <lineage>
        <taxon>Eukaryota</taxon>
        <taxon>Viridiplantae</taxon>
        <taxon>Streptophyta</taxon>
        <taxon>Embryophyta</taxon>
        <taxon>Tracheophyta</taxon>
        <taxon>Spermatophyta</taxon>
        <taxon>Magnoliopsida</taxon>
        <taxon>eudicotyledons</taxon>
        <taxon>Gunneridae</taxon>
        <taxon>Pentapetalae</taxon>
        <taxon>rosids</taxon>
        <taxon>fabids</taxon>
        <taxon>Malpighiales</taxon>
        <taxon>Salicaceae</taxon>
        <taxon>Flacourtieae</taxon>
        <taxon>Dovyalis</taxon>
    </lineage>
</organism>
<dbReference type="PANTHER" id="PTHR48006:SF48">
    <property type="entry name" value="PROTEIN KINASE DOMAIN-CONTAINING PROTEIN"/>
    <property type="match status" value="1"/>
</dbReference>
<dbReference type="InterPro" id="IPR051824">
    <property type="entry name" value="LRR_Rcpt-Like_S/T_Kinase"/>
</dbReference>
<dbReference type="InterPro" id="IPR011009">
    <property type="entry name" value="Kinase-like_dom_sf"/>
</dbReference>
<reference evidence="3 4" key="1">
    <citation type="submission" date="2024-01" db="EMBL/GenBank/DDBJ databases">
        <authorList>
            <person name="Waweru B."/>
        </authorList>
    </citation>
    <scope>NUCLEOTIDE SEQUENCE [LARGE SCALE GENOMIC DNA]</scope>
</reference>
<dbReference type="InterPro" id="IPR000719">
    <property type="entry name" value="Prot_kinase_dom"/>
</dbReference>
<feature type="domain" description="Protein kinase" evidence="2">
    <location>
        <begin position="72"/>
        <end position="339"/>
    </location>
</feature>
<dbReference type="Gene3D" id="3.30.200.20">
    <property type="entry name" value="Phosphorylase Kinase, domain 1"/>
    <property type="match status" value="1"/>
</dbReference>
<dbReference type="GO" id="GO:0004672">
    <property type="term" value="F:protein kinase activity"/>
    <property type="evidence" value="ECO:0007669"/>
    <property type="project" value="InterPro"/>
</dbReference>
<name>A0AAV1SIR8_9ROSI</name>
<dbReference type="GO" id="GO:0016020">
    <property type="term" value="C:membrane"/>
    <property type="evidence" value="ECO:0007669"/>
    <property type="project" value="UniProtKB-SubCell"/>
</dbReference>
<gene>
    <name evidence="3" type="ORF">DCAF_LOCUS23637</name>
</gene>
<dbReference type="PANTHER" id="PTHR48006">
    <property type="entry name" value="LEUCINE-RICH REPEAT-CONTAINING PROTEIN DDB_G0281931-RELATED"/>
    <property type="match status" value="1"/>
</dbReference>
<dbReference type="Proteomes" id="UP001314170">
    <property type="component" value="Unassembled WGS sequence"/>
</dbReference>
<comment type="caution">
    <text evidence="3">The sequence shown here is derived from an EMBL/GenBank/DDBJ whole genome shotgun (WGS) entry which is preliminary data.</text>
</comment>
<protein>
    <recommendedName>
        <fullName evidence="2">Protein kinase domain-containing protein</fullName>
    </recommendedName>
</protein>
<evidence type="ECO:0000313" key="4">
    <source>
        <dbReference type="Proteomes" id="UP001314170"/>
    </source>
</evidence>
<dbReference type="Gene3D" id="1.10.510.10">
    <property type="entry name" value="Transferase(Phosphotransferase) domain 1"/>
    <property type="match status" value="1"/>
</dbReference>
<evidence type="ECO:0000313" key="3">
    <source>
        <dbReference type="EMBL" id="CAK7351007.1"/>
    </source>
</evidence>
<proteinExistence type="predicted"/>